<accession>T0Y5P4</accession>
<reference evidence="2" key="1">
    <citation type="submission" date="2013-08" db="EMBL/GenBank/DDBJ databases">
        <authorList>
            <person name="Mendez C."/>
            <person name="Richter M."/>
            <person name="Ferrer M."/>
            <person name="Sanchez J."/>
        </authorList>
    </citation>
    <scope>NUCLEOTIDE SEQUENCE</scope>
</reference>
<comment type="caution">
    <text evidence="2">The sequence shown here is derived from an EMBL/GenBank/DDBJ whole genome shotgun (WGS) entry which is preliminary data.</text>
</comment>
<dbReference type="InterPro" id="IPR002560">
    <property type="entry name" value="Transposase_DDE"/>
</dbReference>
<evidence type="ECO:0000259" key="1">
    <source>
        <dbReference type="Pfam" id="PF01610"/>
    </source>
</evidence>
<sequence>MARGLLVKPATVVRQIGVDEKAVGHGQTYATLVYDLDRSTVEYVGEDRKRESLAAYFQSLTPEQNAGIEG</sequence>
<dbReference type="PANTHER" id="PTHR33498:SF1">
    <property type="entry name" value="TRANSPOSASE FOR INSERTION SEQUENCE ELEMENT IS1557"/>
    <property type="match status" value="1"/>
</dbReference>
<name>T0Y5P4_9ZZZZ</name>
<dbReference type="EMBL" id="AUZY01012314">
    <property type="protein sequence ID" value="EQD30431.1"/>
    <property type="molecule type" value="Genomic_DNA"/>
</dbReference>
<dbReference type="Pfam" id="PF01610">
    <property type="entry name" value="DDE_Tnp_ISL3"/>
    <property type="match status" value="1"/>
</dbReference>
<dbReference type="AlphaFoldDB" id="T0Y5P4"/>
<evidence type="ECO:0000313" key="2">
    <source>
        <dbReference type="EMBL" id="EQD30431.1"/>
    </source>
</evidence>
<feature type="non-terminal residue" evidence="2">
    <location>
        <position position="70"/>
    </location>
</feature>
<protein>
    <submittedName>
        <fullName evidence="2">Transposase IS204/IS1001/IS1096/IS1165 family protein</fullName>
    </submittedName>
</protein>
<proteinExistence type="predicted"/>
<dbReference type="PANTHER" id="PTHR33498">
    <property type="entry name" value="TRANSPOSASE FOR INSERTION SEQUENCE ELEMENT IS1557"/>
    <property type="match status" value="1"/>
</dbReference>
<reference evidence="2" key="2">
    <citation type="journal article" date="2014" name="ISME J.">
        <title>Microbial stratification in low pH oxic and suboxic macroscopic growths along an acid mine drainage.</title>
        <authorList>
            <person name="Mendez-Garcia C."/>
            <person name="Mesa V."/>
            <person name="Sprenger R.R."/>
            <person name="Richter M."/>
            <person name="Diez M.S."/>
            <person name="Solano J."/>
            <person name="Bargiela R."/>
            <person name="Golyshina O.V."/>
            <person name="Manteca A."/>
            <person name="Ramos J.L."/>
            <person name="Gallego J.R."/>
            <person name="Llorente I."/>
            <person name="Martins Dos Santos V.A."/>
            <person name="Jensen O.N."/>
            <person name="Pelaez A.I."/>
            <person name="Sanchez J."/>
            <person name="Ferrer M."/>
        </authorList>
    </citation>
    <scope>NUCLEOTIDE SEQUENCE</scope>
</reference>
<organism evidence="2">
    <name type="scientific">mine drainage metagenome</name>
    <dbReference type="NCBI Taxonomy" id="410659"/>
    <lineage>
        <taxon>unclassified sequences</taxon>
        <taxon>metagenomes</taxon>
        <taxon>ecological metagenomes</taxon>
    </lineage>
</organism>
<dbReference type="InterPro" id="IPR047951">
    <property type="entry name" value="Transpos_ISL3"/>
</dbReference>
<gene>
    <name evidence="2" type="ORF">B1B_18403</name>
</gene>
<feature type="domain" description="Transposase IS204/IS1001/IS1096/IS1165 DDE" evidence="1">
    <location>
        <begin position="16"/>
        <end position="69"/>
    </location>
</feature>